<dbReference type="CDD" id="cd01647">
    <property type="entry name" value="RT_LTR"/>
    <property type="match status" value="1"/>
</dbReference>
<dbReference type="InterPro" id="IPR043502">
    <property type="entry name" value="DNA/RNA_pol_sf"/>
</dbReference>
<reference evidence="3 4" key="1">
    <citation type="submission" date="2015-01" db="EMBL/GenBank/DDBJ databases">
        <title>Evolution of Trichinella species and genotypes.</title>
        <authorList>
            <person name="Korhonen P.K."/>
            <person name="Edoardo P."/>
            <person name="Giuseppe L.R."/>
            <person name="Gasser R.B."/>
        </authorList>
    </citation>
    <scope>NUCLEOTIDE SEQUENCE [LARGE SCALE GENOMIC DNA]</scope>
    <source>
        <strain evidence="3">ISS588</strain>
    </source>
</reference>
<dbReference type="EMBL" id="JYDS01000009">
    <property type="protein sequence ID" value="KRZ33506.1"/>
    <property type="molecule type" value="Genomic_DNA"/>
</dbReference>
<proteinExistence type="predicted"/>
<dbReference type="PANTHER" id="PTHR33064:SF37">
    <property type="entry name" value="RIBONUCLEASE H"/>
    <property type="match status" value="1"/>
</dbReference>
<protein>
    <submittedName>
        <fullName evidence="3">Retrovirus-related Pol polyprotein from transposon 17.6</fullName>
    </submittedName>
</protein>
<evidence type="ECO:0000313" key="3">
    <source>
        <dbReference type="EMBL" id="KRZ33506.1"/>
    </source>
</evidence>
<dbReference type="InterPro" id="IPR000477">
    <property type="entry name" value="RT_dom"/>
</dbReference>
<dbReference type="SUPFAM" id="SSF56672">
    <property type="entry name" value="DNA/RNA polymerases"/>
    <property type="match status" value="1"/>
</dbReference>
<dbReference type="Pfam" id="PF00078">
    <property type="entry name" value="RVT_1"/>
    <property type="match status" value="1"/>
</dbReference>
<dbReference type="FunFam" id="3.30.70.270:FF:000003">
    <property type="entry name" value="Transposon Ty3-G Gag-Pol polyprotein"/>
    <property type="match status" value="1"/>
</dbReference>
<organism evidence="3 4">
    <name type="scientific">Trichinella pseudospiralis</name>
    <name type="common">Parasitic roundworm</name>
    <dbReference type="NCBI Taxonomy" id="6337"/>
    <lineage>
        <taxon>Eukaryota</taxon>
        <taxon>Metazoa</taxon>
        <taxon>Ecdysozoa</taxon>
        <taxon>Nematoda</taxon>
        <taxon>Enoplea</taxon>
        <taxon>Dorylaimia</taxon>
        <taxon>Trichinellida</taxon>
        <taxon>Trichinellidae</taxon>
        <taxon>Trichinella</taxon>
    </lineage>
</organism>
<evidence type="ECO:0000313" key="4">
    <source>
        <dbReference type="Proteomes" id="UP000054805"/>
    </source>
</evidence>
<dbReference type="AlphaFoldDB" id="A0A0V1JES1"/>
<feature type="region of interest" description="Disordered" evidence="1">
    <location>
        <begin position="302"/>
        <end position="357"/>
    </location>
</feature>
<sequence length="786" mass="87453">MALRAVGTAGYGLLLAFSPGINPTEWLDTVEDFFFVNDVPSARQAASARLLMTKAVRRELFPPGSSDVSSWTPTTTTSPIQLEIRFSGLRQRKDQSIRDFASEVAEVGRRAGKAESELNSTRKLRLREQATLTKTRQLTERLAEIEKEIKEGRRRAVNDDATESGGLVKAVDSLARRLEKMETAQDRPSRVRSTRRPTECFQCSGLAMAELQAGHAPSVAGKLNGLEISLLLDSGAVVSVSPLPIWHKSTGGESLESAGGSIRLGDGRRVRLCGQGTLPLQVGSWRGRIHVAVVESLVDPGRGDDHDKLLENPDRPQTRPVSTSEHWMRPGYGKPRGSVGETRDRQRKAGSLRKRSGRQSVLRSLLRRCGKVISCGETDFERTNLVQHRIETGGAQSVKLPPRCLPQAQREAVDRLIREMLQTRVIKPTSGRWSSPVVLVRKKDGSPRFCFSTPDLASGYWQVEVAKTDQEKTVFSTPMGLFQFRLMPFVPCNAPATFQRLIEKAMKGLTWKTCLVYLDDIIVFGKAEEEHLQRLDRVLSRLQFVGLKIKPEKCQLMRHSVHCLSHIVTQSGIGTDPEVTEAVQRWPTPRCVKEVWQFLGRQKLLLWTFCQKLCRRGEPSAGTDEERGEVALGAEEGGGIYQHEASAGQPPNPRPPRFRPHVPAGCRCQRRRPARSDALVWATHHFRPYPYGRWFTAHVSAPVRPPSLPGCSFSNSRSRLCDVILRIRFHPHYPSITALVTKRLINCLMVFTAPISRKISPKGGTGADNPPACGSSVNQWLGTRGL</sequence>
<dbReference type="Gene3D" id="3.30.70.270">
    <property type="match status" value="1"/>
</dbReference>
<comment type="caution">
    <text evidence="3">The sequence shown here is derived from an EMBL/GenBank/DDBJ whole genome shotgun (WGS) entry which is preliminary data.</text>
</comment>
<keyword evidence="4" id="KW-1185">Reference proteome</keyword>
<dbReference type="InterPro" id="IPR043128">
    <property type="entry name" value="Rev_trsase/Diguanyl_cyclase"/>
</dbReference>
<feature type="compositionally biased region" description="Basic and acidic residues" evidence="1">
    <location>
        <begin position="302"/>
        <end position="317"/>
    </location>
</feature>
<dbReference type="PANTHER" id="PTHR33064">
    <property type="entry name" value="POL PROTEIN"/>
    <property type="match status" value="1"/>
</dbReference>
<accession>A0A0V1JES1</accession>
<name>A0A0V1JES1_TRIPS</name>
<feature type="domain" description="Reverse transcriptase" evidence="2">
    <location>
        <begin position="449"/>
        <end position="567"/>
    </location>
</feature>
<dbReference type="InterPro" id="IPR051320">
    <property type="entry name" value="Viral_Replic_Matur_Polypro"/>
</dbReference>
<dbReference type="Gene3D" id="3.10.10.10">
    <property type="entry name" value="HIV Type 1 Reverse Transcriptase, subunit A, domain 1"/>
    <property type="match status" value="2"/>
</dbReference>
<evidence type="ECO:0000259" key="2">
    <source>
        <dbReference type="Pfam" id="PF00078"/>
    </source>
</evidence>
<evidence type="ECO:0000256" key="1">
    <source>
        <dbReference type="SAM" id="MobiDB-lite"/>
    </source>
</evidence>
<feature type="compositionally biased region" description="Basic residues" evidence="1">
    <location>
        <begin position="345"/>
        <end position="357"/>
    </location>
</feature>
<gene>
    <name evidence="3" type="primary">pol</name>
    <name evidence="3" type="ORF">T4B_7236</name>
</gene>
<dbReference type="Proteomes" id="UP000054805">
    <property type="component" value="Unassembled WGS sequence"/>
</dbReference>